<dbReference type="CDD" id="cd08963">
    <property type="entry name" value="L-asparaginase_I"/>
    <property type="match status" value="1"/>
</dbReference>
<feature type="active site" evidence="9">
    <location>
        <position position="267"/>
    </location>
</feature>
<dbReference type="Pfam" id="PF17763">
    <property type="entry name" value="Asparaginase_C"/>
    <property type="match status" value="1"/>
</dbReference>
<dbReference type="Proteomes" id="UP000835052">
    <property type="component" value="Unassembled WGS sequence"/>
</dbReference>
<dbReference type="EMBL" id="CAJGYM010000004">
    <property type="protein sequence ID" value="CAD6186563.1"/>
    <property type="molecule type" value="Genomic_DNA"/>
</dbReference>
<dbReference type="InterPro" id="IPR027475">
    <property type="entry name" value="Asparaginase/glutaminase_AS2"/>
</dbReference>
<dbReference type="OrthoDB" id="542841at2759"/>
<dbReference type="SMART" id="SM00870">
    <property type="entry name" value="Asparaginase"/>
    <property type="match status" value="1"/>
</dbReference>
<gene>
    <name evidence="12" type="ORF">CAUJ_LOCUS2482</name>
</gene>
<evidence type="ECO:0000256" key="4">
    <source>
        <dbReference type="ARBA" id="ARBA00023043"/>
    </source>
</evidence>
<dbReference type="PANTHER" id="PTHR11707">
    <property type="entry name" value="L-ASPARAGINASE"/>
    <property type="match status" value="1"/>
</dbReference>
<evidence type="ECO:0000256" key="7">
    <source>
        <dbReference type="PIRSR" id="PIRSR001220-2"/>
    </source>
</evidence>
<accession>A0A8S1GV49</accession>
<dbReference type="Gene3D" id="3.40.50.1170">
    <property type="entry name" value="L-asparaginase, N-terminal domain"/>
    <property type="match status" value="1"/>
</dbReference>
<evidence type="ECO:0000259" key="11">
    <source>
        <dbReference type="Pfam" id="PF17763"/>
    </source>
</evidence>
<feature type="repeat" description="ANK" evidence="8">
    <location>
        <begin position="679"/>
        <end position="711"/>
    </location>
</feature>
<dbReference type="PROSITE" id="PS00917">
    <property type="entry name" value="ASN_GLN_ASE_2"/>
    <property type="match status" value="1"/>
</dbReference>
<dbReference type="AlphaFoldDB" id="A0A8S1GV49"/>
<dbReference type="InterPro" id="IPR006034">
    <property type="entry name" value="Asparaginase/glutaminase-like"/>
</dbReference>
<dbReference type="Gene3D" id="1.25.40.20">
    <property type="entry name" value="Ankyrin repeat-containing domain"/>
    <property type="match status" value="2"/>
</dbReference>
<dbReference type="PROSITE" id="PS50297">
    <property type="entry name" value="ANK_REP_REGION"/>
    <property type="match status" value="2"/>
</dbReference>
<dbReference type="Gene3D" id="3.40.50.40">
    <property type="match status" value="1"/>
</dbReference>
<keyword evidence="3" id="KW-0378">Hydrolase</keyword>
<name>A0A8S1GV49_9PELO</name>
<dbReference type="PRINTS" id="PR00139">
    <property type="entry name" value="ASNGLNASE"/>
</dbReference>
<dbReference type="SMART" id="SM00248">
    <property type="entry name" value="ANK"/>
    <property type="match status" value="3"/>
</dbReference>
<sequence>MNIFNATHRSTRFTNSLFRPISTNCTNKESSIAKRIDNWEKVLLEKRSLNPELFYPFSLTWHKMATTVSTPVQRTRRCSCGENIVSPSFGTIGTPPRKCSKILDSSTTPKTLTVQHHHEDHSFMRNISATDLVAEVQETASTLTNLGITSSSLPEARVLVIYTGGTIGMKATDGVYCPVPGYLPEVIRDIPPLNDRHYIDLNYANVAVRPYSLPPVRHMKKRVVYWIVEYEPLLDSCDMTFDDWIRIATDIKKAYHNYDGFVVLHGTDTLAYTASALSFMMENLGKPVIITGSQIPVAEVRSDGMENFVGALITAGNFDIPEVCVYFNNKLMRGNRTIKLDNSALEAFDSPNMHPLAHMAININVNYDSIFRSDKVEAFTVQENLCRDVGMLRIFPSMTIESVRAFLQPPTQGVILQTFGSGNMPTRRMDIIKALKEAIDRGVLVVNCSQCLKGQVDVHYATGKILYDIGVIPGSDMTSEAAMAKMCYVLGKDWDLSEKRLMLQSNLRGEMTVANKGEMRELDIIPHIAKCMRVSSSHEVQLLRDIILPPLFCNAAKNNNPGLLKTLKESGVNFSTPDYNLRTALHVAASNGNLESVKYLLSIGTNVHLKDMFGYNALVCAVKAKAYDCVVAIRNAGGSMDAYSQKIGVELCHGAAHGELELLKCYEAAGCSMQEVDYDSRTALHVAVKLNHEAIVSYLLERHVSPVAVDDFGMTPIMEAQRKGNKEMEMLLRNYANGPYDSPKPVNGTTPSDAVFYME</sequence>
<dbReference type="PROSITE" id="PS51732">
    <property type="entry name" value="ASN_GLN_ASE_3"/>
    <property type="match status" value="1"/>
</dbReference>
<evidence type="ECO:0000256" key="5">
    <source>
        <dbReference type="ARBA" id="ARBA00061199"/>
    </source>
</evidence>
<dbReference type="InterPro" id="IPR037152">
    <property type="entry name" value="L-asparaginase_N_sf"/>
</dbReference>
<feature type="binding site" evidence="7">
    <location>
        <position position="236"/>
    </location>
    <ligand>
        <name>substrate</name>
    </ligand>
</feature>
<dbReference type="SUPFAM" id="SSF48403">
    <property type="entry name" value="Ankyrin repeat"/>
    <property type="match status" value="1"/>
</dbReference>
<dbReference type="Pfam" id="PF00710">
    <property type="entry name" value="Asparaginase"/>
    <property type="match status" value="1"/>
</dbReference>
<protein>
    <recommendedName>
        <fullName evidence="1">asparaginase</fullName>
        <ecNumber evidence="1">3.5.1.1</ecNumber>
    </recommendedName>
</protein>
<dbReference type="FunFam" id="3.40.50.1170:FF:000003">
    <property type="entry name" value="60 kDa lysophospholipase"/>
    <property type="match status" value="1"/>
</dbReference>
<evidence type="ECO:0000256" key="2">
    <source>
        <dbReference type="ARBA" id="ARBA00022737"/>
    </source>
</evidence>
<evidence type="ECO:0000313" key="12">
    <source>
        <dbReference type="EMBL" id="CAD6186563.1"/>
    </source>
</evidence>
<keyword evidence="2" id="KW-0677">Repeat</keyword>
<dbReference type="InterPro" id="IPR027473">
    <property type="entry name" value="L-asparaginase_C"/>
</dbReference>
<evidence type="ECO:0000259" key="10">
    <source>
        <dbReference type="Pfam" id="PF00710"/>
    </source>
</evidence>
<dbReference type="PIRSF" id="PIRSF001220">
    <property type="entry name" value="L-ASNase_gatD"/>
    <property type="match status" value="1"/>
</dbReference>
<keyword evidence="4 8" id="KW-0040">ANK repeat</keyword>
<feature type="active site" description="O-isoaspartyl threonine intermediate" evidence="6">
    <location>
        <position position="166"/>
    </location>
</feature>
<dbReference type="NCBIfam" id="TIGR00519">
    <property type="entry name" value="asnASE_I"/>
    <property type="match status" value="1"/>
</dbReference>
<dbReference type="PIRSF" id="PIRSF500176">
    <property type="entry name" value="L_ASNase"/>
    <property type="match status" value="1"/>
</dbReference>
<evidence type="ECO:0000256" key="9">
    <source>
        <dbReference type="PROSITE-ProRule" id="PRU10100"/>
    </source>
</evidence>
<dbReference type="SUPFAM" id="SSF53774">
    <property type="entry name" value="Glutaminase/Asparaginase"/>
    <property type="match status" value="1"/>
</dbReference>
<organism evidence="12 13">
    <name type="scientific">Caenorhabditis auriculariae</name>
    <dbReference type="NCBI Taxonomy" id="2777116"/>
    <lineage>
        <taxon>Eukaryota</taxon>
        <taxon>Metazoa</taxon>
        <taxon>Ecdysozoa</taxon>
        <taxon>Nematoda</taxon>
        <taxon>Chromadorea</taxon>
        <taxon>Rhabditida</taxon>
        <taxon>Rhabditina</taxon>
        <taxon>Rhabditomorpha</taxon>
        <taxon>Rhabditoidea</taxon>
        <taxon>Rhabditidae</taxon>
        <taxon>Peloderinae</taxon>
        <taxon>Caenorhabditis</taxon>
    </lineage>
</organism>
<evidence type="ECO:0000256" key="1">
    <source>
        <dbReference type="ARBA" id="ARBA00012920"/>
    </source>
</evidence>
<dbReference type="InterPro" id="IPR036770">
    <property type="entry name" value="Ankyrin_rpt-contain_sf"/>
</dbReference>
<proteinExistence type="inferred from homology"/>
<dbReference type="PANTHER" id="PTHR11707:SF28">
    <property type="entry name" value="60 KDA LYSOPHOSPHOLIPASE"/>
    <property type="match status" value="1"/>
</dbReference>
<feature type="repeat" description="ANK" evidence="8">
    <location>
        <begin position="580"/>
        <end position="612"/>
    </location>
</feature>
<dbReference type="InterPro" id="IPR041725">
    <property type="entry name" value="L-asparaginase_I"/>
</dbReference>
<feature type="domain" description="Asparaginase/glutaminase C-terminal" evidence="11">
    <location>
        <begin position="388"/>
        <end position="500"/>
    </location>
</feature>
<dbReference type="PROSITE" id="PS50088">
    <property type="entry name" value="ANK_REPEAT"/>
    <property type="match status" value="2"/>
</dbReference>
<dbReference type="InterPro" id="IPR040919">
    <property type="entry name" value="Asparaginase_C"/>
</dbReference>
<dbReference type="Pfam" id="PF12796">
    <property type="entry name" value="Ank_2"/>
    <property type="match status" value="2"/>
</dbReference>
<comment type="caution">
    <text evidence="12">The sequence shown here is derived from an EMBL/GenBank/DDBJ whole genome shotgun (WGS) entry which is preliminary data.</text>
</comment>
<feature type="domain" description="L-asparaginase N-terminal" evidence="10">
    <location>
        <begin position="157"/>
        <end position="368"/>
    </location>
</feature>
<evidence type="ECO:0000256" key="6">
    <source>
        <dbReference type="PIRSR" id="PIRSR001220-1"/>
    </source>
</evidence>
<comment type="similarity">
    <text evidence="5">In the N-terminal section; belongs to the asparaginase 1 family.</text>
</comment>
<dbReference type="EC" id="3.5.1.1" evidence="1"/>
<dbReference type="FunFam" id="3.40.50.40:FF:000001">
    <property type="entry name" value="L-asparaginase 1"/>
    <property type="match status" value="1"/>
</dbReference>
<reference evidence="12" key="1">
    <citation type="submission" date="2020-10" db="EMBL/GenBank/DDBJ databases">
        <authorList>
            <person name="Kikuchi T."/>
        </authorList>
    </citation>
    <scope>NUCLEOTIDE SEQUENCE</scope>
    <source>
        <strain evidence="12">NKZ352</strain>
    </source>
</reference>
<dbReference type="InterPro" id="IPR006033">
    <property type="entry name" value="AsnA_fam"/>
</dbReference>
<dbReference type="GO" id="GO:0004067">
    <property type="term" value="F:asparaginase activity"/>
    <property type="evidence" value="ECO:0007669"/>
    <property type="project" value="UniProtKB-UniRule"/>
</dbReference>
<feature type="binding site" evidence="7">
    <location>
        <begin position="267"/>
        <end position="268"/>
    </location>
    <ligand>
        <name>substrate</name>
    </ligand>
</feature>
<keyword evidence="13" id="KW-1185">Reference proteome</keyword>
<evidence type="ECO:0000256" key="8">
    <source>
        <dbReference type="PROSITE-ProRule" id="PRU00023"/>
    </source>
</evidence>
<dbReference type="InterPro" id="IPR027474">
    <property type="entry name" value="L-asparaginase_N"/>
</dbReference>
<dbReference type="SFLD" id="SFLDS00057">
    <property type="entry name" value="Glutaminase/Asparaginase"/>
    <property type="match status" value="1"/>
</dbReference>
<dbReference type="InterPro" id="IPR036152">
    <property type="entry name" value="Asp/glu_Ase-like_sf"/>
</dbReference>
<evidence type="ECO:0000313" key="13">
    <source>
        <dbReference type="Proteomes" id="UP000835052"/>
    </source>
</evidence>
<evidence type="ECO:0000256" key="3">
    <source>
        <dbReference type="ARBA" id="ARBA00022801"/>
    </source>
</evidence>
<dbReference type="InterPro" id="IPR002110">
    <property type="entry name" value="Ankyrin_rpt"/>
</dbReference>
<dbReference type="GO" id="GO:0009066">
    <property type="term" value="P:aspartate family amino acid metabolic process"/>
    <property type="evidence" value="ECO:0007669"/>
    <property type="project" value="UniProtKB-ARBA"/>
</dbReference>